<keyword evidence="1" id="KW-0808">Transferase</keyword>
<dbReference type="Proteomes" id="UP001061958">
    <property type="component" value="Unassembled WGS sequence"/>
</dbReference>
<feature type="compositionally biased region" description="Basic and acidic residues" evidence="2">
    <location>
        <begin position="152"/>
        <end position="161"/>
    </location>
</feature>
<keyword evidence="1" id="KW-0067">ATP-binding</keyword>
<evidence type="ECO:0000259" key="3">
    <source>
        <dbReference type="PROSITE" id="PS51455"/>
    </source>
</evidence>
<keyword evidence="1" id="KW-0418">Kinase</keyword>
<accession>A0A9C7Q043</accession>
<keyword evidence="5" id="KW-1185">Reference proteome</keyword>
<reference evidence="4" key="1">
    <citation type="journal article" date="2022" name="Proc. Natl. Acad. Sci. U.S.A.">
        <title>Life cycle and functional genomics of the unicellular red alga Galdieria for elucidating algal and plant evolution and industrial use.</title>
        <authorList>
            <person name="Hirooka S."/>
            <person name="Itabashi T."/>
            <person name="Ichinose T.M."/>
            <person name="Onuma R."/>
            <person name="Fujiwara T."/>
            <person name="Yamashita S."/>
            <person name="Jong L.W."/>
            <person name="Tomita R."/>
            <person name="Iwane A.H."/>
            <person name="Miyagishima S.Y."/>
        </authorList>
    </citation>
    <scope>NUCLEOTIDE SEQUENCE</scope>
    <source>
        <strain evidence="4">NBRC 102759</strain>
    </source>
</reference>
<dbReference type="GO" id="GO:0016308">
    <property type="term" value="F:1-phosphatidylinositol-4-phosphate 5-kinase activity"/>
    <property type="evidence" value="ECO:0007669"/>
    <property type="project" value="TreeGrafter"/>
</dbReference>
<dbReference type="Gene3D" id="3.30.810.10">
    <property type="entry name" value="2-Layer Sandwich"/>
    <property type="match status" value="1"/>
</dbReference>
<feature type="compositionally biased region" description="Basic and acidic residues" evidence="2">
    <location>
        <begin position="30"/>
        <end position="49"/>
    </location>
</feature>
<dbReference type="SMART" id="SM00330">
    <property type="entry name" value="PIPKc"/>
    <property type="match status" value="1"/>
</dbReference>
<feature type="compositionally biased region" description="Polar residues" evidence="2">
    <location>
        <begin position="18"/>
        <end position="28"/>
    </location>
</feature>
<protein>
    <recommendedName>
        <fullName evidence="3">PIPK domain-containing protein</fullName>
    </recommendedName>
</protein>
<evidence type="ECO:0000313" key="4">
    <source>
        <dbReference type="EMBL" id="GJQ13635.1"/>
    </source>
</evidence>
<dbReference type="Gene3D" id="3.30.800.10">
    <property type="entry name" value="Phosphatidylinositol Phosphate Kinase II Beta"/>
    <property type="match status" value="1"/>
</dbReference>
<feature type="compositionally biased region" description="Basic and acidic residues" evidence="2">
    <location>
        <begin position="68"/>
        <end position="94"/>
    </location>
</feature>
<gene>
    <name evidence="4" type="ORF">GpartN1_g5426.t1</name>
</gene>
<dbReference type="InterPro" id="IPR027484">
    <property type="entry name" value="PInositol-4-P-5-kinase_N"/>
</dbReference>
<dbReference type="AlphaFoldDB" id="A0A9C7Q043"/>
<feature type="region of interest" description="Disordered" evidence="2">
    <location>
        <begin position="62"/>
        <end position="117"/>
    </location>
</feature>
<comment type="caution">
    <text evidence="4">The sequence shown here is derived from an EMBL/GenBank/DDBJ whole genome shotgun (WGS) entry which is preliminary data.</text>
</comment>
<evidence type="ECO:0000256" key="1">
    <source>
        <dbReference type="PROSITE-ProRule" id="PRU00781"/>
    </source>
</evidence>
<dbReference type="PANTHER" id="PTHR23086:SF8">
    <property type="entry name" value="PHOSPHATIDYLINOSITOL 5-PHOSPHATE 4-KINASE, ISOFORM A"/>
    <property type="match status" value="1"/>
</dbReference>
<name>A0A9C7Q043_9RHOD</name>
<dbReference type="OrthoDB" id="70770at2759"/>
<reference evidence="4" key="2">
    <citation type="submission" date="2022-01" db="EMBL/GenBank/DDBJ databases">
        <authorList>
            <person name="Hirooka S."/>
            <person name="Miyagishima S.Y."/>
        </authorList>
    </citation>
    <scope>NUCLEOTIDE SEQUENCE</scope>
    <source>
        <strain evidence="4">NBRC 102759</strain>
    </source>
</reference>
<dbReference type="GO" id="GO:0005524">
    <property type="term" value="F:ATP binding"/>
    <property type="evidence" value="ECO:0007669"/>
    <property type="project" value="UniProtKB-UniRule"/>
</dbReference>
<proteinExistence type="predicted"/>
<dbReference type="InterPro" id="IPR023610">
    <property type="entry name" value="PInositol-4/5-P-5/4-kinase"/>
</dbReference>
<organism evidence="4 5">
    <name type="scientific">Galdieria partita</name>
    <dbReference type="NCBI Taxonomy" id="83374"/>
    <lineage>
        <taxon>Eukaryota</taxon>
        <taxon>Rhodophyta</taxon>
        <taxon>Bangiophyceae</taxon>
        <taxon>Galdieriales</taxon>
        <taxon>Galdieriaceae</taxon>
        <taxon>Galdieria</taxon>
    </lineage>
</organism>
<dbReference type="PANTHER" id="PTHR23086">
    <property type="entry name" value="PHOSPHATIDYLINOSITOL-4-PHOSPHATE 5-KINASE"/>
    <property type="match status" value="1"/>
</dbReference>
<dbReference type="Pfam" id="PF01504">
    <property type="entry name" value="PIP5K"/>
    <property type="match status" value="1"/>
</dbReference>
<dbReference type="GO" id="GO:0046854">
    <property type="term" value="P:phosphatidylinositol phosphate biosynthetic process"/>
    <property type="evidence" value="ECO:0007669"/>
    <property type="project" value="TreeGrafter"/>
</dbReference>
<feature type="region of interest" description="Disordered" evidence="2">
    <location>
        <begin position="591"/>
        <end position="633"/>
    </location>
</feature>
<feature type="compositionally biased region" description="Polar residues" evidence="2">
    <location>
        <begin position="106"/>
        <end position="117"/>
    </location>
</feature>
<evidence type="ECO:0000313" key="5">
    <source>
        <dbReference type="Proteomes" id="UP001061958"/>
    </source>
</evidence>
<sequence>MEGGWRQALQDGFEAQTERTYPISTVTDISEEKEKLEMPRETRRNLEKNDVTLRTALPLDKYCGTENLQRDSKSSEEAEPPHRDGISDTKRDSGTQEEVDAAIDSGNDSDISSEGSVISTRKLRRRYRASSPLINAPREDTFKYRTRRKEPRQRGFTDSERPLNNLNVALPPRLSHTFLPQDRLNETSCTSLRDINHLRAKVKVGHYRRYQGEVIYKGHHSYDLMQQIKLGIQHSVVRISQVAERNLMMDDFIVEQKTTFSPFGGVDTPPHNTPKFTFKDYFPMVFRDLRQRFGINSELYLRSVCGSEALRELSTPGKSGSLFFHSWDDRFILKTVPKAETNTLKKILPQYYFHMMQNKESLITRFFGLYRITTHKINARRRHIRIVVMNNFLPTRVPIHEKYDLKGSTLGRQASPTELLSPYVTLKDLDFVRNGPLLIDKTLRERLLNQLGYDLLFLSSINIMDYSFLVGLHIPNRESRPHGQGWNLTPLSLSDDTRHEGELSFSSVRVERPSLSERVGGWIGKNMKGETVHIFFGIIDILDEYSFRKESEHFLKTRLLCAGSLSVSVCEPSMYAQRLKKFVKEAFLPKEEGSSTEQSPRTPHGVASYSPLSSPKSSHRKASTISRSAAAQEPYVISEEAEEVATEYNAS</sequence>
<dbReference type="PROSITE" id="PS51455">
    <property type="entry name" value="PIPK"/>
    <property type="match status" value="1"/>
</dbReference>
<dbReference type="SUPFAM" id="SSF56104">
    <property type="entry name" value="SAICAR synthase-like"/>
    <property type="match status" value="1"/>
</dbReference>
<dbReference type="InterPro" id="IPR027483">
    <property type="entry name" value="PInositol-4-P-4/5-kinase_C_sf"/>
</dbReference>
<dbReference type="InterPro" id="IPR002498">
    <property type="entry name" value="PInositol-4-P-4/5-kinase_core"/>
</dbReference>
<feature type="domain" description="PIPK" evidence="3">
    <location>
        <begin position="220"/>
        <end position="587"/>
    </location>
</feature>
<evidence type="ECO:0000256" key="2">
    <source>
        <dbReference type="SAM" id="MobiDB-lite"/>
    </source>
</evidence>
<keyword evidence="1" id="KW-0547">Nucleotide-binding</keyword>
<feature type="region of interest" description="Disordered" evidence="2">
    <location>
        <begin position="1"/>
        <end position="49"/>
    </location>
</feature>
<dbReference type="GO" id="GO:0005886">
    <property type="term" value="C:plasma membrane"/>
    <property type="evidence" value="ECO:0007669"/>
    <property type="project" value="TreeGrafter"/>
</dbReference>
<dbReference type="EMBL" id="BQMJ01000045">
    <property type="protein sequence ID" value="GJQ13635.1"/>
    <property type="molecule type" value="Genomic_DNA"/>
</dbReference>
<feature type="region of interest" description="Disordered" evidence="2">
    <location>
        <begin position="147"/>
        <end position="166"/>
    </location>
</feature>